<protein>
    <submittedName>
        <fullName evidence="2">Uncharacterized protein</fullName>
    </submittedName>
</protein>
<reference evidence="2" key="1">
    <citation type="submission" date="2014-11" db="EMBL/GenBank/DDBJ databases">
        <authorList>
            <person name="Amaro Gonzalez C."/>
        </authorList>
    </citation>
    <scope>NUCLEOTIDE SEQUENCE</scope>
</reference>
<accession>A0A0E9T0Z7</accession>
<sequence length="27" mass="2889">MGDPNYPKKTNNEQATCSASEEKGVSC</sequence>
<feature type="compositionally biased region" description="Polar residues" evidence="1">
    <location>
        <begin position="8"/>
        <end position="19"/>
    </location>
</feature>
<evidence type="ECO:0000313" key="2">
    <source>
        <dbReference type="EMBL" id="JAH47187.1"/>
    </source>
</evidence>
<proteinExistence type="predicted"/>
<organism evidence="2">
    <name type="scientific">Anguilla anguilla</name>
    <name type="common">European freshwater eel</name>
    <name type="synonym">Muraena anguilla</name>
    <dbReference type="NCBI Taxonomy" id="7936"/>
    <lineage>
        <taxon>Eukaryota</taxon>
        <taxon>Metazoa</taxon>
        <taxon>Chordata</taxon>
        <taxon>Craniata</taxon>
        <taxon>Vertebrata</taxon>
        <taxon>Euteleostomi</taxon>
        <taxon>Actinopterygii</taxon>
        <taxon>Neopterygii</taxon>
        <taxon>Teleostei</taxon>
        <taxon>Anguilliformes</taxon>
        <taxon>Anguillidae</taxon>
        <taxon>Anguilla</taxon>
    </lineage>
</organism>
<reference evidence="2" key="2">
    <citation type="journal article" date="2015" name="Fish Shellfish Immunol.">
        <title>Early steps in the European eel (Anguilla anguilla)-Vibrio vulnificus interaction in the gills: Role of the RtxA13 toxin.</title>
        <authorList>
            <person name="Callol A."/>
            <person name="Pajuelo D."/>
            <person name="Ebbesson L."/>
            <person name="Teles M."/>
            <person name="MacKenzie S."/>
            <person name="Amaro C."/>
        </authorList>
    </citation>
    <scope>NUCLEOTIDE SEQUENCE</scope>
</reference>
<evidence type="ECO:0000256" key="1">
    <source>
        <dbReference type="SAM" id="MobiDB-lite"/>
    </source>
</evidence>
<feature type="region of interest" description="Disordered" evidence="1">
    <location>
        <begin position="1"/>
        <end position="27"/>
    </location>
</feature>
<dbReference type="EMBL" id="GBXM01061390">
    <property type="protein sequence ID" value="JAH47187.1"/>
    <property type="molecule type" value="Transcribed_RNA"/>
</dbReference>
<dbReference type="AlphaFoldDB" id="A0A0E9T0Z7"/>
<name>A0A0E9T0Z7_ANGAN</name>